<gene>
    <name evidence="6" type="ORF">CY0110_23131</name>
</gene>
<keyword evidence="1" id="KW-0597">Phosphoprotein</keyword>
<comment type="caution">
    <text evidence="6">The sequence shown here is derived from an EMBL/GenBank/DDBJ whole genome shotgun (WGS) entry which is preliminary data.</text>
</comment>
<dbReference type="PANTHER" id="PTHR33121:SF70">
    <property type="entry name" value="SIGNALING PROTEIN YKOW"/>
    <property type="match status" value="1"/>
</dbReference>
<protein>
    <submittedName>
        <fullName evidence="6">Putative diguanylate cyclase/phosphodiesterase (GGDEF &amp; EAL domains) with Response Regulator Receiver modulation</fullName>
    </submittedName>
</protein>
<dbReference type="InterPro" id="IPR029787">
    <property type="entry name" value="Nucleotide_cyclase"/>
</dbReference>
<dbReference type="NCBIfam" id="TIGR00254">
    <property type="entry name" value="GGDEF"/>
    <property type="match status" value="1"/>
</dbReference>
<keyword evidence="7" id="KW-1185">Reference proteome</keyword>
<feature type="modified residue" description="4-aspartylphosphate" evidence="1">
    <location>
        <position position="74"/>
    </location>
</feature>
<dbReference type="CDD" id="cd19920">
    <property type="entry name" value="REC_PA4781-like"/>
    <property type="match status" value="1"/>
</dbReference>
<dbReference type="Gene3D" id="3.30.70.270">
    <property type="match status" value="1"/>
</dbReference>
<dbReference type="Pfam" id="PF00072">
    <property type="entry name" value="Response_reg"/>
    <property type="match status" value="1"/>
</dbReference>
<dbReference type="Gene3D" id="3.40.50.2300">
    <property type="match status" value="1"/>
</dbReference>
<dbReference type="Pfam" id="PF00563">
    <property type="entry name" value="EAL"/>
    <property type="match status" value="1"/>
</dbReference>
<name>A3IWY5_9CHRO</name>
<proteinExistence type="predicted"/>
<evidence type="ECO:0000259" key="5">
    <source>
        <dbReference type="PROSITE" id="PS50887"/>
    </source>
</evidence>
<evidence type="ECO:0000259" key="3">
    <source>
        <dbReference type="PROSITE" id="PS50110"/>
    </source>
</evidence>
<dbReference type="CDD" id="cd01948">
    <property type="entry name" value="EAL"/>
    <property type="match status" value="1"/>
</dbReference>
<dbReference type="AlphaFoldDB" id="A3IWY5"/>
<dbReference type="GO" id="GO:0000160">
    <property type="term" value="P:phosphorelay signal transduction system"/>
    <property type="evidence" value="ECO:0007669"/>
    <property type="project" value="InterPro"/>
</dbReference>
<dbReference type="eggNOG" id="COG5001">
    <property type="taxonomic scope" value="Bacteria"/>
</dbReference>
<dbReference type="InterPro" id="IPR043128">
    <property type="entry name" value="Rev_trsase/Diguanyl_cyclase"/>
</dbReference>
<dbReference type="EMBL" id="AAXW01000057">
    <property type="protein sequence ID" value="EAZ89036.1"/>
    <property type="molecule type" value="Genomic_DNA"/>
</dbReference>
<dbReference type="PROSITE" id="PS50883">
    <property type="entry name" value="EAL"/>
    <property type="match status" value="1"/>
</dbReference>
<evidence type="ECO:0000256" key="2">
    <source>
        <dbReference type="SAM" id="Coils"/>
    </source>
</evidence>
<dbReference type="PANTHER" id="PTHR33121">
    <property type="entry name" value="CYCLIC DI-GMP PHOSPHODIESTERASE PDEF"/>
    <property type="match status" value="1"/>
</dbReference>
<dbReference type="PROSITE" id="PS50887">
    <property type="entry name" value="GGDEF"/>
    <property type="match status" value="1"/>
</dbReference>
<feature type="domain" description="GGDEF" evidence="5">
    <location>
        <begin position="210"/>
        <end position="343"/>
    </location>
</feature>
<dbReference type="SUPFAM" id="SSF52172">
    <property type="entry name" value="CheY-like"/>
    <property type="match status" value="1"/>
</dbReference>
<organism evidence="6 7">
    <name type="scientific">Crocosphaera chwakensis CCY0110</name>
    <dbReference type="NCBI Taxonomy" id="391612"/>
    <lineage>
        <taxon>Bacteria</taxon>
        <taxon>Bacillati</taxon>
        <taxon>Cyanobacteriota</taxon>
        <taxon>Cyanophyceae</taxon>
        <taxon>Oscillatoriophycideae</taxon>
        <taxon>Chroococcales</taxon>
        <taxon>Aphanothecaceae</taxon>
        <taxon>Crocosphaera</taxon>
        <taxon>Crocosphaera chwakensis</taxon>
    </lineage>
</organism>
<dbReference type="SMART" id="SM00267">
    <property type="entry name" value="GGDEF"/>
    <property type="match status" value="1"/>
</dbReference>
<dbReference type="SMART" id="SM00448">
    <property type="entry name" value="REC"/>
    <property type="match status" value="1"/>
</dbReference>
<dbReference type="SUPFAM" id="SSF55073">
    <property type="entry name" value="Nucleotide cyclase"/>
    <property type="match status" value="1"/>
</dbReference>
<dbReference type="RefSeq" id="WP_008277891.1">
    <property type="nucleotide sequence ID" value="NZ_AAXW01000057.1"/>
</dbReference>
<dbReference type="SMART" id="SM00052">
    <property type="entry name" value="EAL"/>
    <property type="match status" value="1"/>
</dbReference>
<sequence>MTPNPKNEDVFLKCTTKQLSSNLQDILIVDDTIENLRVLSSILTAQGYNVRKATGGHMALKVVKTLPPDLIMLDIMMADLNGYDVCEQLKQNPRTADIPVIFLSALDDVFDKVKAFEMGGVDYICKPFQMEEVLVRVKNQLALRTAQKEVYQLNTQLEKKVQERTQQLQEANDRLQKIALYDSLTNLANRNSLIEELQQSLNRIKLDNNHQFAVLFLDCDRFKIINDSLGHLVGNLLLKKISQALKTIIGKNETLARIGGDEFAILLSDISGVEQAKELAQNILNLLKKPFYSNSQEIFINVSIGIVLSHPDYQDPENIIRDADMAMYKAKSLGRGQYQIFTPEMYDIAQQLLILQTDLYRAVQQEEFTVYYQPIIDLKENKIAGFEALIRWIHPQKGMISPGEFLPLAEETGLICEIGSWVMKEACSQLSQWHEQGFTDLKICINLSAQQLNQSNLVTEIDGILIKNQLQTNSVKLEITESSMMQDLQTTKVLLGELWQRGIKLSIDDFGTGYSSLSQLQNFPVNTLKIDRCFLKNIGGDGENLGLVPVILSIAEVMTMDVVAEGIETSEQLEQLRKLGCHFGQGFFFAKPLDAETATQLIHDNPTW</sequence>
<dbReference type="InterPro" id="IPR001789">
    <property type="entry name" value="Sig_transdc_resp-reg_receiver"/>
</dbReference>
<evidence type="ECO:0000313" key="6">
    <source>
        <dbReference type="EMBL" id="EAZ89036.1"/>
    </source>
</evidence>
<dbReference type="InterPro" id="IPR001633">
    <property type="entry name" value="EAL_dom"/>
</dbReference>
<dbReference type="InterPro" id="IPR000160">
    <property type="entry name" value="GGDEF_dom"/>
</dbReference>
<feature type="domain" description="Response regulatory" evidence="3">
    <location>
        <begin position="25"/>
        <end position="141"/>
    </location>
</feature>
<dbReference type="InterPro" id="IPR035919">
    <property type="entry name" value="EAL_sf"/>
</dbReference>
<evidence type="ECO:0000313" key="7">
    <source>
        <dbReference type="Proteomes" id="UP000003781"/>
    </source>
</evidence>
<dbReference type="GO" id="GO:0071111">
    <property type="term" value="F:cyclic-guanylate-specific phosphodiesterase activity"/>
    <property type="evidence" value="ECO:0007669"/>
    <property type="project" value="InterPro"/>
</dbReference>
<dbReference type="InterPro" id="IPR011006">
    <property type="entry name" value="CheY-like_superfamily"/>
</dbReference>
<dbReference type="OrthoDB" id="543801at2"/>
<feature type="domain" description="EAL" evidence="4">
    <location>
        <begin position="352"/>
        <end position="606"/>
    </location>
</feature>
<evidence type="ECO:0000259" key="4">
    <source>
        <dbReference type="PROSITE" id="PS50883"/>
    </source>
</evidence>
<keyword evidence="2" id="KW-0175">Coiled coil</keyword>
<dbReference type="PROSITE" id="PS50110">
    <property type="entry name" value="RESPONSE_REGULATORY"/>
    <property type="match status" value="1"/>
</dbReference>
<reference evidence="6 7" key="1">
    <citation type="submission" date="2007-03" db="EMBL/GenBank/DDBJ databases">
        <authorList>
            <person name="Stal L."/>
            <person name="Ferriera S."/>
            <person name="Johnson J."/>
            <person name="Kravitz S."/>
            <person name="Beeson K."/>
            <person name="Sutton G."/>
            <person name="Rogers Y.-H."/>
            <person name="Friedman R."/>
            <person name="Frazier M."/>
            <person name="Venter J.C."/>
        </authorList>
    </citation>
    <scope>NUCLEOTIDE SEQUENCE [LARGE SCALE GENOMIC DNA]</scope>
    <source>
        <strain evidence="6 7">CCY0110</strain>
    </source>
</reference>
<dbReference type="CDD" id="cd01949">
    <property type="entry name" value="GGDEF"/>
    <property type="match status" value="1"/>
</dbReference>
<dbReference type="Proteomes" id="UP000003781">
    <property type="component" value="Unassembled WGS sequence"/>
</dbReference>
<dbReference type="SUPFAM" id="SSF141868">
    <property type="entry name" value="EAL domain-like"/>
    <property type="match status" value="1"/>
</dbReference>
<dbReference type="InterPro" id="IPR050706">
    <property type="entry name" value="Cyclic-di-GMP_PDE-like"/>
</dbReference>
<feature type="coiled-coil region" evidence="2">
    <location>
        <begin position="143"/>
        <end position="178"/>
    </location>
</feature>
<accession>A3IWY5</accession>
<dbReference type="Pfam" id="PF00990">
    <property type="entry name" value="GGDEF"/>
    <property type="match status" value="1"/>
</dbReference>
<evidence type="ECO:0000256" key="1">
    <source>
        <dbReference type="PROSITE-ProRule" id="PRU00169"/>
    </source>
</evidence>
<dbReference type="Gene3D" id="3.20.20.450">
    <property type="entry name" value="EAL domain"/>
    <property type="match status" value="1"/>
</dbReference>
<dbReference type="FunFam" id="3.20.20.450:FF:000001">
    <property type="entry name" value="Cyclic di-GMP phosphodiesterase yahA"/>
    <property type="match status" value="1"/>
</dbReference>